<reference evidence="10" key="1">
    <citation type="journal article" date="2010" name="ISME J.">
        <title>The complete genome sequence of the algal symbiont Dinoroseobacter shibae: a hitchhiker's guide to life in the sea.</title>
        <authorList>
            <person name="Wagner-Dobler I."/>
            <person name="Ballhausen B."/>
            <person name="Berger M."/>
            <person name="Brinkhoff T."/>
            <person name="Buchholz I."/>
            <person name="Bunk B."/>
            <person name="Cypionka H."/>
            <person name="Daniel R."/>
            <person name="Drepper T."/>
            <person name="Gerdts G."/>
            <person name="Hahnke S."/>
            <person name="Han C."/>
            <person name="Jahn D."/>
            <person name="Kalhoefer D."/>
            <person name="Kiss H."/>
            <person name="Klenk H.P."/>
            <person name="Kyrpides N."/>
            <person name="Liebl W."/>
            <person name="Liesegang H."/>
            <person name="Meincke L."/>
            <person name="Pati A."/>
            <person name="Petersen J."/>
            <person name="Piekarski T."/>
            <person name="Pommerenke C."/>
            <person name="Pradella S."/>
            <person name="Pukall R."/>
            <person name="Rabus R."/>
            <person name="Stackebrandt E."/>
            <person name="Thole S."/>
            <person name="Thompson L."/>
            <person name="Tielen P."/>
            <person name="Tomasch J."/>
            <person name="von Jan M."/>
            <person name="Wanphrut N."/>
            <person name="Wichels A."/>
            <person name="Zech H."/>
            <person name="Simon M."/>
        </authorList>
    </citation>
    <scope>NUCLEOTIDE SEQUENCE [LARGE SCALE GENOMIC DNA]</scope>
    <source>
        <strain evidence="10">DSM 16493 / NCIMB 14021 / DFL 12</strain>
    </source>
</reference>
<evidence type="ECO:0000256" key="5">
    <source>
        <dbReference type="ARBA" id="ARBA00023027"/>
    </source>
</evidence>
<evidence type="ECO:0000256" key="3">
    <source>
        <dbReference type="ARBA" id="ARBA00022857"/>
    </source>
</evidence>
<dbReference type="Proteomes" id="UP000006833">
    <property type="component" value="Chromosome"/>
</dbReference>
<dbReference type="SUPFAM" id="SSF51735">
    <property type="entry name" value="NAD(P)-binding Rossmann-fold domains"/>
    <property type="match status" value="1"/>
</dbReference>
<accession>A8LLH8</accession>
<keyword evidence="3 6" id="KW-0521">NADP</keyword>
<dbReference type="Pfam" id="PF01958">
    <property type="entry name" value="Asp_DH_C"/>
    <property type="match status" value="1"/>
</dbReference>
<dbReference type="KEGG" id="dsh:Dshi_0239"/>
<evidence type="ECO:0000259" key="7">
    <source>
        <dbReference type="Pfam" id="PF01958"/>
    </source>
</evidence>
<evidence type="ECO:0000256" key="2">
    <source>
        <dbReference type="ARBA" id="ARBA00022642"/>
    </source>
</evidence>
<dbReference type="HOGENOM" id="CLU_089550_0_0_5"/>
<dbReference type="GO" id="GO:0016639">
    <property type="term" value="F:oxidoreductase activity, acting on the CH-NH2 group of donors, NAD or NADP as acceptor"/>
    <property type="evidence" value="ECO:0007669"/>
    <property type="project" value="UniProtKB-UniRule"/>
</dbReference>
<evidence type="ECO:0000256" key="1">
    <source>
        <dbReference type="ARBA" id="ARBA00008331"/>
    </source>
</evidence>
<proteinExistence type="inferred from homology"/>
<comment type="miscellaneous">
    <text evidence="6">The iminoaspartate product is unstable in aqueous solution and can decompose to oxaloacetate and ammonia.</text>
</comment>
<dbReference type="EC" id="1.4.1.21" evidence="6"/>
<feature type="binding site" evidence="6">
    <location>
        <position position="111"/>
    </location>
    <ligand>
        <name>NAD(+)</name>
        <dbReference type="ChEBI" id="CHEBI:57540"/>
    </ligand>
</feature>
<keyword evidence="2 6" id="KW-0662">Pyridine nucleotide biosynthesis</keyword>
<dbReference type="InterPro" id="IPR002811">
    <property type="entry name" value="Asp_DH"/>
</dbReference>
<dbReference type="SUPFAM" id="SSF55347">
    <property type="entry name" value="Glyceraldehyde-3-phosphate dehydrogenase-like, C-terminal domain"/>
    <property type="match status" value="1"/>
</dbReference>
<evidence type="ECO:0000313" key="10">
    <source>
        <dbReference type="Proteomes" id="UP000006833"/>
    </source>
</evidence>
<dbReference type="OrthoDB" id="8456681at2"/>
<evidence type="ECO:0000256" key="6">
    <source>
        <dbReference type="HAMAP-Rule" id="MF_01265"/>
    </source>
</evidence>
<dbReference type="eggNOG" id="COG1712">
    <property type="taxonomic scope" value="Bacteria"/>
</dbReference>
<dbReference type="NCBIfam" id="NF009828">
    <property type="entry name" value="PRK13303.1-3"/>
    <property type="match status" value="1"/>
</dbReference>
<comment type="catalytic activity">
    <reaction evidence="6">
        <text>L-aspartate + NAD(+) + H2O = oxaloacetate + NH4(+) + NADH + H(+)</text>
        <dbReference type="Rhea" id="RHEA:11788"/>
        <dbReference type="ChEBI" id="CHEBI:15377"/>
        <dbReference type="ChEBI" id="CHEBI:15378"/>
        <dbReference type="ChEBI" id="CHEBI:16452"/>
        <dbReference type="ChEBI" id="CHEBI:28938"/>
        <dbReference type="ChEBI" id="CHEBI:29991"/>
        <dbReference type="ChEBI" id="CHEBI:57540"/>
        <dbReference type="ChEBI" id="CHEBI:57945"/>
        <dbReference type="EC" id="1.4.1.21"/>
    </reaction>
</comment>
<dbReference type="GO" id="GO:0050661">
    <property type="term" value="F:NADP binding"/>
    <property type="evidence" value="ECO:0007669"/>
    <property type="project" value="UniProtKB-UniRule"/>
</dbReference>
<name>A8LLH8_DINSH</name>
<dbReference type="Gene3D" id="3.40.50.720">
    <property type="entry name" value="NAD(P)-binding Rossmann-like Domain"/>
    <property type="match status" value="1"/>
</dbReference>
<gene>
    <name evidence="6 9" type="primary">nadX</name>
    <name evidence="9" type="ordered locus">Dshi_0239</name>
</gene>
<keyword evidence="10" id="KW-1185">Reference proteome</keyword>
<dbReference type="STRING" id="398580.Dshi_0239"/>
<dbReference type="HAMAP" id="MF_01265">
    <property type="entry name" value="NadX"/>
    <property type="match status" value="1"/>
</dbReference>
<feature type="binding site" evidence="6">
    <location>
        <position position="177"/>
    </location>
    <ligand>
        <name>NAD(+)</name>
        <dbReference type="ChEBI" id="CHEBI:57540"/>
    </ligand>
</feature>
<dbReference type="UniPathway" id="UPA00253">
    <property type="reaction ID" value="UER00456"/>
</dbReference>
<evidence type="ECO:0000313" key="9">
    <source>
        <dbReference type="EMBL" id="ABV91988.1"/>
    </source>
</evidence>
<dbReference type="AlphaFoldDB" id="A8LLH8"/>
<dbReference type="InterPro" id="IPR005106">
    <property type="entry name" value="Asp/hSer_DH_NAD-bd"/>
</dbReference>
<dbReference type="InterPro" id="IPR011182">
    <property type="entry name" value="L-Asp_DH"/>
</dbReference>
<dbReference type="PANTHER" id="PTHR31873">
    <property type="entry name" value="L-ASPARTATE DEHYDROGENASE-RELATED"/>
    <property type="match status" value="1"/>
</dbReference>
<evidence type="ECO:0000256" key="4">
    <source>
        <dbReference type="ARBA" id="ARBA00023002"/>
    </source>
</evidence>
<dbReference type="PANTHER" id="PTHR31873:SF6">
    <property type="entry name" value="ASPARTATE DEHYDROGENASE DOMAIN-CONTAINING PROTEIN"/>
    <property type="match status" value="1"/>
</dbReference>
<dbReference type="Gene3D" id="3.30.360.10">
    <property type="entry name" value="Dihydrodipicolinate Reductase, domain 2"/>
    <property type="match status" value="1"/>
</dbReference>
<protein>
    <recommendedName>
        <fullName evidence="6">L-aspartate dehydrogenase</fullName>
        <ecNumber evidence="6">1.4.1.21</ecNumber>
    </recommendedName>
</protein>
<feature type="domain" description="Aspartate/homoserine dehydrogenase NAD-binding" evidence="8">
    <location>
        <begin position="8"/>
        <end position="106"/>
    </location>
</feature>
<comment type="function">
    <text evidence="6">Specifically catalyzes the NAD or NADP-dependent dehydrogenation of L-aspartate to iminoaspartate.</text>
</comment>
<dbReference type="InterPro" id="IPR036291">
    <property type="entry name" value="NAD(P)-bd_dom_sf"/>
</dbReference>
<dbReference type="EMBL" id="CP000830">
    <property type="protein sequence ID" value="ABV91988.1"/>
    <property type="molecule type" value="Genomic_DNA"/>
</dbReference>
<dbReference type="Pfam" id="PF03447">
    <property type="entry name" value="NAD_binding_3"/>
    <property type="match status" value="1"/>
</dbReference>
<dbReference type="PIRSF" id="PIRSF005227">
    <property type="entry name" value="Asp_dh_NAD_syn"/>
    <property type="match status" value="1"/>
</dbReference>
<evidence type="ECO:0000259" key="8">
    <source>
        <dbReference type="Pfam" id="PF03447"/>
    </source>
</evidence>
<comment type="catalytic activity">
    <reaction evidence="6">
        <text>L-aspartate + NADP(+) + H2O = oxaloacetate + NH4(+) + NADPH + H(+)</text>
        <dbReference type="Rhea" id="RHEA:11784"/>
        <dbReference type="ChEBI" id="CHEBI:15377"/>
        <dbReference type="ChEBI" id="CHEBI:15378"/>
        <dbReference type="ChEBI" id="CHEBI:16452"/>
        <dbReference type="ChEBI" id="CHEBI:28938"/>
        <dbReference type="ChEBI" id="CHEBI:29991"/>
        <dbReference type="ChEBI" id="CHEBI:57783"/>
        <dbReference type="ChEBI" id="CHEBI:58349"/>
        <dbReference type="EC" id="1.4.1.21"/>
    </reaction>
</comment>
<feature type="active site" evidence="6">
    <location>
        <position position="207"/>
    </location>
</feature>
<feature type="domain" description="Aspartate dehydrogenase" evidence="7">
    <location>
        <begin position="155"/>
        <end position="240"/>
    </location>
</feature>
<comment type="pathway">
    <text evidence="6">Cofactor biosynthesis; NAD(+) biosynthesis; iminoaspartate from L-aspartate (dehydrogenase route): step 1/1.</text>
</comment>
<comment type="similarity">
    <text evidence="1 6">Belongs to the L-aspartate dehydrogenase family.</text>
</comment>
<keyword evidence="4 6" id="KW-0560">Oxidoreductase</keyword>
<dbReference type="GO" id="GO:0009435">
    <property type="term" value="P:NAD+ biosynthetic process"/>
    <property type="evidence" value="ECO:0007669"/>
    <property type="project" value="UniProtKB-UniRule"/>
</dbReference>
<dbReference type="GO" id="GO:0051287">
    <property type="term" value="F:NAD binding"/>
    <property type="evidence" value="ECO:0007669"/>
    <property type="project" value="UniProtKB-UniRule"/>
</dbReference>
<sequence>MRLALIGLGAINRAVAAGMAGQAEMVALTRSGAEAPGVMAVSDLSALRVFAPDLVVEAAGHGAARAYLPGLLAAGIDVLMASVGVLADPETEAAFRAAPAHGAQLTIPAGAIGGLDLLAALPKDSLRAVRYTGVKPPAAWAGSPAADGRDLSALDGPVTLFEGTARQAALRFPNNANVAATLALAGAGFDRTEARLVADPDAAGNGHAYDVISDTAEMTFSVRARPSDTPGTSATTAMSLLRAIRNRDAAWVV</sequence>
<keyword evidence="5 6" id="KW-0520">NAD</keyword>
<dbReference type="InterPro" id="IPR020626">
    <property type="entry name" value="Asp_DH_prok"/>
</dbReference>
<organism evidence="9 10">
    <name type="scientific">Dinoroseobacter shibae (strain DSM 16493 / NCIMB 14021 / DFL 12)</name>
    <dbReference type="NCBI Taxonomy" id="398580"/>
    <lineage>
        <taxon>Bacteria</taxon>
        <taxon>Pseudomonadati</taxon>
        <taxon>Pseudomonadota</taxon>
        <taxon>Alphaproteobacteria</taxon>
        <taxon>Rhodobacterales</taxon>
        <taxon>Roseobacteraceae</taxon>
        <taxon>Dinoroseobacter</taxon>
    </lineage>
</organism>
<dbReference type="GO" id="GO:0033735">
    <property type="term" value="F:aspartate dehydrogenase [NAD(P)+] activity"/>
    <property type="evidence" value="ECO:0007669"/>
    <property type="project" value="UniProtKB-EC"/>
</dbReference>
<dbReference type="RefSeq" id="WP_012176921.1">
    <property type="nucleotide sequence ID" value="NC_009952.1"/>
</dbReference>